<sequence>MWRDPLMSNPRTHPVKLVLNLPQPRKAWLTWTSAYKSSGDVCFIALMRMLLKMLVGGWASRMNRQIASVCRFAITRWESTLTLSQNRMHDDLDVVVLLGCMEPSIISSRSCWWQVCDFRLVCKACVAAGFG</sequence>
<dbReference type="AlphaFoldDB" id="A0AAD3SW38"/>
<evidence type="ECO:0000313" key="1">
    <source>
        <dbReference type="EMBL" id="GMH17749.1"/>
    </source>
</evidence>
<accession>A0AAD3SW38</accession>
<evidence type="ECO:0000313" key="2">
    <source>
        <dbReference type="Proteomes" id="UP001279734"/>
    </source>
</evidence>
<dbReference type="Proteomes" id="UP001279734">
    <property type="component" value="Unassembled WGS sequence"/>
</dbReference>
<organism evidence="1 2">
    <name type="scientific">Nepenthes gracilis</name>
    <name type="common">Slender pitcher plant</name>
    <dbReference type="NCBI Taxonomy" id="150966"/>
    <lineage>
        <taxon>Eukaryota</taxon>
        <taxon>Viridiplantae</taxon>
        <taxon>Streptophyta</taxon>
        <taxon>Embryophyta</taxon>
        <taxon>Tracheophyta</taxon>
        <taxon>Spermatophyta</taxon>
        <taxon>Magnoliopsida</taxon>
        <taxon>eudicotyledons</taxon>
        <taxon>Gunneridae</taxon>
        <taxon>Pentapetalae</taxon>
        <taxon>Caryophyllales</taxon>
        <taxon>Nepenthaceae</taxon>
        <taxon>Nepenthes</taxon>
    </lineage>
</organism>
<dbReference type="EMBL" id="BSYO01000018">
    <property type="protein sequence ID" value="GMH17749.1"/>
    <property type="molecule type" value="Genomic_DNA"/>
</dbReference>
<reference evidence="1" key="1">
    <citation type="submission" date="2023-05" db="EMBL/GenBank/DDBJ databases">
        <title>Nepenthes gracilis genome sequencing.</title>
        <authorList>
            <person name="Fukushima K."/>
        </authorList>
    </citation>
    <scope>NUCLEOTIDE SEQUENCE</scope>
    <source>
        <strain evidence="1">SING2019-196</strain>
    </source>
</reference>
<proteinExistence type="predicted"/>
<keyword evidence="2" id="KW-1185">Reference proteome</keyword>
<gene>
    <name evidence="1" type="ORF">Nepgr_019590</name>
</gene>
<name>A0AAD3SW38_NEPGR</name>
<protein>
    <submittedName>
        <fullName evidence="1">Uncharacterized protein</fullName>
    </submittedName>
</protein>
<comment type="caution">
    <text evidence="1">The sequence shown here is derived from an EMBL/GenBank/DDBJ whole genome shotgun (WGS) entry which is preliminary data.</text>
</comment>